<feature type="compositionally biased region" description="Polar residues" evidence="1">
    <location>
        <begin position="964"/>
        <end position="974"/>
    </location>
</feature>
<feature type="compositionally biased region" description="Low complexity" evidence="1">
    <location>
        <begin position="253"/>
        <end position="263"/>
    </location>
</feature>
<feature type="region of interest" description="Disordered" evidence="1">
    <location>
        <begin position="805"/>
        <end position="842"/>
    </location>
</feature>
<feature type="transmembrane region" description="Helical" evidence="2">
    <location>
        <begin position="98"/>
        <end position="122"/>
    </location>
</feature>
<evidence type="ECO:0000313" key="4">
    <source>
        <dbReference type="Proteomes" id="UP000724874"/>
    </source>
</evidence>
<evidence type="ECO:0000256" key="2">
    <source>
        <dbReference type="SAM" id="Phobius"/>
    </source>
</evidence>
<evidence type="ECO:0000256" key="1">
    <source>
        <dbReference type="SAM" id="MobiDB-lite"/>
    </source>
</evidence>
<dbReference type="AlphaFoldDB" id="A0A9P5P3P9"/>
<feature type="region of interest" description="Disordered" evidence="1">
    <location>
        <begin position="675"/>
        <end position="721"/>
    </location>
</feature>
<organism evidence="3 4">
    <name type="scientific">Gymnopilus junonius</name>
    <name type="common">Spectacular rustgill mushroom</name>
    <name type="synonym">Gymnopilus spectabilis subsp. junonius</name>
    <dbReference type="NCBI Taxonomy" id="109634"/>
    <lineage>
        <taxon>Eukaryota</taxon>
        <taxon>Fungi</taxon>
        <taxon>Dikarya</taxon>
        <taxon>Basidiomycota</taxon>
        <taxon>Agaricomycotina</taxon>
        <taxon>Agaricomycetes</taxon>
        <taxon>Agaricomycetidae</taxon>
        <taxon>Agaricales</taxon>
        <taxon>Agaricineae</taxon>
        <taxon>Hymenogastraceae</taxon>
        <taxon>Gymnopilus</taxon>
    </lineage>
</organism>
<proteinExistence type="predicted"/>
<comment type="caution">
    <text evidence="3">The sequence shown here is derived from an EMBL/GenBank/DDBJ whole genome shotgun (WGS) entry which is preliminary data.</text>
</comment>
<feature type="compositionally biased region" description="Polar residues" evidence="1">
    <location>
        <begin position="1133"/>
        <end position="1142"/>
    </location>
</feature>
<protein>
    <submittedName>
        <fullName evidence="3">Uncharacterized protein</fullName>
    </submittedName>
</protein>
<keyword evidence="2" id="KW-0812">Transmembrane</keyword>
<feature type="transmembrane region" description="Helical" evidence="2">
    <location>
        <begin position="163"/>
        <end position="186"/>
    </location>
</feature>
<feature type="region of interest" description="Disordered" evidence="1">
    <location>
        <begin position="902"/>
        <end position="925"/>
    </location>
</feature>
<evidence type="ECO:0000313" key="3">
    <source>
        <dbReference type="EMBL" id="KAF8914246.1"/>
    </source>
</evidence>
<feature type="region of interest" description="Disordered" evidence="1">
    <location>
        <begin position="957"/>
        <end position="1007"/>
    </location>
</feature>
<sequence length="1142" mass="122611">MFPLVPALVLAFLSFISSAFVILRIVVPILPPHPLSKRVSPTEFGLPTFRSLSPADKSHLWLACLDLLALAIFVWEVIFESVSAQPSGPLALDPAYAIRLWIAVTLRQTCLLFVAAVTLLHVRMAQSVSFGARHWMLWAPTALLVITSTTIAGLLSGTGVNSLFYGLTVYSATIGVLSSIAFSYLVRTLFAIKKNLSSLSTVDEAWPPVREMEEKPRPSFATEEIDAIRDGASWLTSNASSRRGSISTWSFSTHQTVTTSQHHGQGRPQKGTHSSSVPAKSSFWFGSTSPDDVQIPPVPPLPSPYGPVSPSLDDPDPFRRDPPLPDHPRPRFGSQSSWLTSSNGSHTTMTSWSYPTTHHEGSVRAASVQDFHTAYSPAATRPTTPALADAQVLGGYGYAPGGLEAEKGFASSTALAGTTLEISLLPAIGWSVLIWFPLSFSLPYLISFAQNSIPSTPLQVLLTLSVTLSSPLLTLNLILGSPFPIPVGLFESQGPLPIDSDRPLIHGSLPPPKWSHEYKRSTSCSVTVVEGRRSGDVWLSKGDAVDGKGKIGRAVAMLNPTPKLSVLPPEENDDMLDLPPVPFHDDSLPVNINGTPQSENSVQFGRLRKDSKTSSHLSGPADGSLAFASQIMIAQRHYSALAQTVVVPGSGSPVADGNRESVGASTLVGVATGATANKRASHSSHLRSRSVSSVNTGPGTPTKERSNVSPPPSFPLPPTPPNVRAARLAMLAHKKSFSSGHDFSFRAVDGINEIDAMTAGVLPLLVPGLTVGDDMKIKQGDYTAPAPGSFNKTRGKKITKKLTEFGEDFSSPEVHSTPARTSQPRGRKESAHKRNHFSLPSLGLGKEGVQSLASWGTEIRNALEYKVGQYTAVPSHVDLGRRNTVLGVETLLNVLQSVEEEDDKSTKPLGRTMSTRSLGLRADVPHGVDSARASLTSVSNVPPSAASTVTLFEEFEAGLESPPQAESTPHNSVSHKPTSRHPPPPMPDHRRPTIKYIKPENTENEPVTYPMEETTTNVDAISALTSFAQWSSRAVRPLVPKASKLRHRSNIAKNSASNVSPTSAEIRPLTIGKRQKPRSAPQDENAVPDAPATSSARKHKNLKSLKLARSETSKMRGILRKTEVLPEVVVRPPSTSDHQGFA</sequence>
<feature type="compositionally biased region" description="Polar residues" evidence="1">
    <location>
        <begin position="593"/>
        <end position="603"/>
    </location>
</feature>
<name>A0A9P5P3P9_GYMJU</name>
<keyword evidence="4" id="KW-1185">Reference proteome</keyword>
<accession>A0A9P5P3P9</accession>
<feature type="region of interest" description="Disordered" evidence="1">
    <location>
        <begin position="253"/>
        <end position="344"/>
    </location>
</feature>
<gene>
    <name evidence="3" type="ORF">CPB84DRAFT_1840973</name>
</gene>
<dbReference type="Proteomes" id="UP000724874">
    <property type="component" value="Unassembled WGS sequence"/>
</dbReference>
<reference evidence="3" key="1">
    <citation type="submission" date="2020-11" db="EMBL/GenBank/DDBJ databases">
        <authorList>
            <consortium name="DOE Joint Genome Institute"/>
            <person name="Ahrendt S."/>
            <person name="Riley R."/>
            <person name="Andreopoulos W."/>
            <person name="LaButti K."/>
            <person name="Pangilinan J."/>
            <person name="Ruiz-duenas F.J."/>
            <person name="Barrasa J.M."/>
            <person name="Sanchez-Garcia M."/>
            <person name="Camarero S."/>
            <person name="Miyauchi S."/>
            <person name="Serrano A."/>
            <person name="Linde D."/>
            <person name="Babiker R."/>
            <person name="Drula E."/>
            <person name="Ayuso-Fernandez I."/>
            <person name="Pacheco R."/>
            <person name="Padilla G."/>
            <person name="Ferreira P."/>
            <person name="Barriuso J."/>
            <person name="Kellner H."/>
            <person name="Castanera R."/>
            <person name="Alfaro M."/>
            <person name="Ramirez L."/>
            <person name="Pisabarro A.G."/>
            <person name="Kuo A."/>
            <person name="Tritt A."/>
            <person name="Lipzen A."/>
            <person name="He G."/>
            <person name="Yan M."/>
            <person name="Ng V."/>
            <person name="Cullen D."/>
            <person name="Martin F."/>
            <person name="Rosso M.-N."/>
            <person name="Henrissat B."/>
            <person name="Hibbett D."/>
            <person name="Martinez A.T."/>
            <person name="Grigoriev I.V."/>
        </authorList>
    </citation>
    <scope>NUCLEOTIDE SEQUENCE</scope>
    <source>
        <strain evidence="3">AH 44721</strain>
    </source>
</reference>
<feature type="compositionally biased region" description="Basic and acidic residues" evidence="1">
    <location>
        <begin position="987"/>
        <end position="1001"/>
    </location>
</feature>
<feature type="transmembrane region" description="Helical" evidence="2">
    <location>
        <begin position="60"/>
        <end position="78"/>
    </location>
</feature>
<feature type="compositionally biased region" description="Polar residues" evidence="1">
    <location>
        <begin position="271"/>
        <end position="288"/>
    </location>
</feature>
<feature type="compositionally biased region" description="Polar residues" evidence="1">
    <location>
        <begin position="333"/>
        <end position="344"/>
    </location>
</feature>
<dbReference type="EMBL" id="JADNYJ010000001">
    <property type="protein sequence ID" value="KAF8914246.1"/>
    <property type="molecule type" value="Genomic_DNA"/>
</dbReference>
<feature type="transmembrane region" description="Helical" evidence="2">
    <location>
        <begin position="134"/>
        <end position="157"/>
    </location>
</feature>
<feature type="compositionally biased region" description="Polar residues" evidence="1">
    <location>
        <begin position="1051"/>
        <end position="1063"/>
    </location>
</feature>
<dbReference type="OrthoDB" id="2529242at2759"/>
<feature type="compositionally biased region" description="Basic and acidic residues" evidence="1">
    <location>
        <begin position="316"/>
        <end position="329"/>
    </location>
</feature>
<feature type="compositionally biased region" description="Basic and acidic residues" evidence="1">
    <location>
        <begin position="1108"/>
        <end position="1124"/>
    </location>
</feature>
<keyword evidence="2" id="KW-0472">Membrane</keyword>
<feature type="region of interest" description="Disordered" evidence="1">
    <location>
        <begin position="1046"/>
        <end position="1142"/>
    </location>
</feature>
<feature type="compositionally biased region" description="Pro residues" evidence="1">
    <location>
        <begin position="296"/>
        <end position="307"/>
    </location>
</feature>
<feature type="transmembrane region" description="Helical" evidence="2">
    <location>
        <begin position="6"/>
        <end position="27"/>
    </location>
</feature>
<feature type="region of interest" description="Disordered" evidence="1">
    <location>
        <begin position="593"/>
        <end position="620"/>
    </location>
</feature>
<feature type="compositionally biased region" description="Pro residues" evidence="1">
    <location>
        <begin position="709"/>
        <end position="721"/>
    </location>
</feature>
<keyword evidence="2" id="KW-1133">Transmembrane helix</keyword>
<feature type="compositionally biased region" description="Basic residues" evidence="1">
    <location>
        <begin position="679"/>
        <end position="688"/>
    </location>
</feature>